<sequence length="365" mass="37264">MGRHRGTARSVGYVGGLALAMGVGAAVFGGAGLAHADESSGSHSAGAPQAQASTHSAAPGGSVGARSHKPAAFTVPTPRGLATATNSRAPAKRAATASGNVRSVVSSPRAGADDAPAAPTPVLLGALALIGREVERLCADHTASTAAFTAAAAYANAHPATTSAVPSAGDETRTPYGDIGKWMLQPHGQISNYGGQIYSGKTLLEPVNVIIVDPSSTTTAQAAQKLNAAMFWAGFPAQPIHSSGFQGRIDDVLYGQQPGVPLFGFSDSFFVFPNDHGRIFGPDPVETSSGYVWSGAFSTETLGVSNFLPAHIYVSSDMARTALAMRLILSGRATFVGMVPLDNAYNNATTTTGDHDGYAVALQLR</sequence>
<keyword evidence="3" id="KW-1185">Reference proteome</keyword>
<accession>A0ABT3CG31</accession>
<evidence type="ECO:0000256" key="1">
    <source>
        <dbReference type="SAM" id="MobiDB-lite"/>
    </source>
</evidence>
<dbReference type="EMBL" id="JACKTY010000033">
    <property type="protein sequence ID" value="MCV7228425.1"/>
    <property type="molecule type" value="Genomic_DNA"/>
</dbReference>
<feature type="region of interest" description="Disordered" evidence="1">
    <location>
        <begin position="35"/>
        <end position="117"/>
    </location>
</feature>
<protein>
    <submittedName>
        <fullName evidence="2">Uncharacterized protein</fullName>
    </submittedName>
</protein>
<reference evidence="2 3" key="1">
    <citation type="journal article" date="2022" name="BMC Genomics">
        <title>Comparative genome analysis of mycobacteria focusing on tRNA and non-coding RNA.</title>
        <authorList>
            <person name="Behra P.R.K."/>
            <person name="Pettersson B.M.F."/>
            <person name="Ramesh M."/>
            <person name="Das S."/>
            <person name="Dasgupta S."/>
            <person name="Kirsebom L.A."/>
        </authorList>
    </citation>
    <scope>NUCLEOTIDE SEQUENCE [LARGE SCALE GENOMIC DNA]</scope>
    <source>
        <strain evidence="2 3">DSM 44078</strain>
    </source>
</reference>
<organism evidence="2 3">
    <name type="scientific">Mycolicibacterium komossense</name>
    <dbReference type="NCBI Taxonomy" id="1779"/>
    <lineage>
        <taxon>Bacteria</taxon>
        <taxon>Bacillati</taxon>
        <taxon>Actinomycetota</taxon>
        <taxon>Actinomycetes</taxon>
        <taxon>Mycobacteriales</taxon>
        <taxon>Mycobacteriaceae</taxon>
        <taxon>Mycolicibacterium</taxon>
    </lineage>
</organism>
<name>A0ABT3CG31_9MYCO</name>
<gene>
    <name evidence="2" type="ORF">H7J73_20640</name>
</gene>
<evidence type="ECO:0000313" key="2">
    <source>
        <dbReference type="EMBL" id="MCV7228425.1"/>
    </source>
</evidence>
<comment type="caution">
    <text evidence="2">The sequence shown here is derived from an EMBL/GenBank/DDBJ whole genome shotgun (WGS) entry which is preliminary data.</text>
</comment>
<evidence type="ECO:0000313" key="3">
    <source>
        <dbReference type="Proteomes" id="UP001526201"/>
    </source>
</evidence>
<dbReference type="Proteomes" id="UP001526201">
    <property type="component" value="Unassembled WGS sequence"/>
</dbReference>
<feature type="compositionally biased region" description="Polar residues" evidence="1">
    <location>
        <begin position="97"/>
        <end position="106"/>
    </location>
</feature>
<proteinExistence type="predicted"/>